<accession>A0AAD5S6I4</accession>
<dbReference type="Proteomes" id="UP001212841">
    <property type="component" value="Unassembled WGS sequence"/>
</dbReference>
<evidence type="ECO:0000256" key="1">
    <source>
        <dbReference type="SAM" id="MobiDB-lite"/>
    </source>
</evidence>
<name>A0AAD5S6I4_9FUNG</name>
<feature type="region of interest" description="Disordered" evidence="1">
    <location>
        <begin position="195"/>
        <end position="235"/>
    </location>
</feature>
<feature type="compositionally biased region" description="Acidic residues" evidence="1">
    <location>
        <begin position="202"/>
        <end position="215"/>
    </location>
</feature>
<keyword evidence="3" id="KW-1185">Reference proteome</keyword>
<reference evidence="2" key="1">
    <citation type="submission" date="2020-05" db="EMBL/GenBank/DDBJ databases">
        <title>Phylogenomic resolution of chytrid fungi.</title>
        <authorList>
            <person name="Stajich J.E."/>
            <person name="Amses K."/>
            <person name="Simmons R."/>
            <person name="Seto K."/>
            <person name="Myers J."/>
            <person name="Bonds A."/>
            <person name="Quandt C.A."/>
            <person name="Barry K."/>
            <person name="Liu P."/>
            <person name="Grigoriev I."/>
            <person name="Longcore J.E."/>
            <person name="James T.Y."/>
        </authorList>
    </citation>
    <scope>NUCLEOTIDE SEQUENCE</scope>
    <source>
        <strain evidence="2">JEL0318</strain>
    </source>
</reference>
<comment type="caution">
    <text evidence="2">The sequence shown here is derived from an EMBL/GenBank/DDBJ whole genome shotgun (WGS) entry which is preliminary data.</text>
</comment>
<evidence type="ECO:0000313" key="2">
    <source>
        <dbReference type="EMBL" id="KAJ3045811.1"/>
    </source>
</evidence>
<gene>
    <name evidence="2" type="ORF">HK097_001109</name>
</gene>
<protein>
    <recommendedName>
        <fullName evidence="4">F-box domain-containing protein</fullName>
    </recommendedName>
</protein>
<dbReference type="AlphaFoldDB" id="A0AAD5S6I4"/>
<evidence type="ECO:0008006" key="4">
    <source>
        <dbReference type="Google" id="ProtNLM"/>
    </source>
</evidence>
<organism evidence="2 3">
    <name type="scientific">Rhizophlyctis rosea</name>
    <dbReference type="NCBI Taxonomy" id="64517"/>
    <lineage>
        <taxon>Eukaryota</taxon>
        <taxon>Fungi</taxon>
        <taxon>Fungi incertae sedis</taxon>
        <taxon>Chytridiomycota</taxon>
        <taxon>Chytridiomycota incertae sedis</taxon>
        <taxon>Chytridiomycetes</taxon>
        <taxon>Rhizophlyctidales</taxon>
        <taxon>Rhizophlyctidaceae</taxon>
        <taxon>Rhizophlyctis</taxon>
    </lineage>
</organism>
<evidence type="ECO:0000313" key="3">
    <source>
        <dbReference type="Proteomes" id="UP001212841"/>
    </source>
</evidence>
<proteinExistence type="predicted"/>
<dbReference type="EMBL" id="JADGJD010001211">
    <property type="protein sequence ID" value="KAJ3045811.1"/>
    <property type="molecule type" value="Genomic_DNA"/>
</dbReference>
<sequence>MAITDLFLSATVTQMHTQKRPACTSISHPVQRPTQSSALLVLPTDLILPIIAYLPNPRPLLTACRATHQLSADSYTRATWILTNLPKTNVPKGLVAFWIATRHRIMNASVLHVLESMGAKVPSETALPSAEWDGWRMIGMVIAMRGDEEVLRLALDKELIRHWRTFIQAAYGAGNHKLVGTALEHLVDDAAKTSKVQRAEVETDSSFDDSSDSESESIARKPVGKPVTPKPTSQNTFTDPILQHYALHHAISTDSPYLFHRICNLMPPTSQTWSTIAPFLFTNASSQIMQSLASFILSKRAPVTILLMSARNAFLSSEEALDSLSLLIRSGAVNLKTEQDREVGIMLLRSAALDGDVAVLEKLVSMGAVVVDELKESARLGGCKKCIKIVSKSVKG</sequence>